<dbReference type="PANTHER" id="PTHR10204:SF34">
    <property type="entry name" value="NAD(P)H DEHYDROGENASE [QUINONE] 1 ISOFORM 1"/>
    <property type="match status" value="1"/>
</dbReference>
<organism evidence="4 5">
    <name type="scientific">Roseibium aggregatum</name>
    <dbReference type="NCBI Taxonomy" id="187304"/>
    <lineage>
        <taxon>Bacteria</taxon>
        <taxon>Pseudomonadati</taxon>
        <taxon>Pseudomonadota</taxon>
        <taxon>Alphaproteobacteria</taxon>
        <taxon>Hyphomicrobiales</taxon>
        <taxon>Stappiaceae</taxon>
        <taxon>Roseibium</taxon>
    </lineage>
</organism>
<dbReference type="InterPro" id="IPR003680">
    <property type="entry name" value="Flavodoxin_fold"/>
</dbReference>
<protein>
    <submittedName>
        <fullName evidence="4">Putative NADPH-quinone reductase (Modulator of drug activity B)</fullName>
    </submittedName>
</protein>
<dbReference type="InterPro" id="IPR029039">
    <property type="entry name" value="Flavoprotein-like_sf"/>
</dbReference>
<dbReference type="GO" id="GO:0003955">
    <property type="term" value="F:NAD(P)H dehydrogenase (quinone) activity"/>
    <property type="evidence" value="ECO:0007669"/>
    <property type="project" value="TreeGrafter"/>
</dbReference>
<evidence type="ECO:0000259" key="3">
    <source>
        <dbReference type="Pfam" id="PF02525"/>
    </source>
</evidence>
<accession>A0A0M6Y1X5</accession>
<gene>
    <name evidence="4" type="ORF">LAL4801_01266</name>
</gene>
<dbReference type="Proteomes" id="UP000048926">
    <property type="component" value="Unassembled WGS sequence"/>
</dbReference>
<reference evidence="5" key="1">
    <citation type="submission" date="2015-07" db="EMBL/GenBank/DDBJ databases">
        <authorList>
            <person name="Rodrigo-Torres Lidia"/>
            <person name="Arahal R.David."/>
        </authorList>
    </citation>
    <scope>NUCLEOTIDE SEQUENCE [LARGE SCALE GENOMIC DNA]</scope>
    <source>
        <strain evidence="5">CECT 4801</strain>
    </source>
</reference>
<keyword evidence="2" id="KW-0560">Oxidoreductase</keyword>
<evidence type="ECO:0000313" key="5">
    <source>
        <dbReference type="Proteomes" id="UP000048926"/>
    </source>
</evidence>
<proteinExistence type="inferred from homology"/>
<keyword evidence="5" id="KW-1185">Reference proteome</keyword>
<name>A0A0M6Y1X5_9HYPH</name>
<dbReference type="Gene3D" id="3.40.50.360">
    <property type="match status" value="1"/>
</dbReference>
<dbReference type="InterPro" id="IPR051545">
    <property type="entry name" value="NAD(P)H_dehydrogenase_qn"/>
</dbReference>
<dbReference type="SUPFAM" id="SSF52218">
    <property type="entry name" value="Flavoproteins"/>
    <property type="match status" value="1"/>
</dbReference>
<dbReference type="RefSeq" id="WP_055654897.1">
    <property type="nucleotide sequence ID" value="NZ_CXST01000001.1"/>
</dbReference>
<dbReference type="STRING" id="187304.B0E33_23870"/>
<sequence length="193" mass="21497">MTRVLVLEGHPAKGTFCGALAAEYANHAQKGGNEVRVRHLADLDFDADFGVSSFKDAKPLEPDLEALWQDILWCEHFVLTHPLWWGGLPGRLKGLFDRILLPGMSFQYVKGKPLPEKLLKGRTAQVLVTSDTPGWYFTWIYGAGAKKQTEKQILDFCGLKPKGYHMFSPIRGSSDEAKRKMLARAAALGRKVA</sequence>
<dbReference type="GO" id="GO:0005829">
    <property type="term" value="C:cytosol"/>
    <property type="evidence" value="ECO:0007669"/>
    <property type="project" value="TreeGrafter"/>
</dbReference>
<dbReference type="Pfam" id="PF02525">
    <property type="entry name" value="Flavodoxin_2"/>
    <property type="match status" value="1"/>
</dbReference>
<dbReference type="AlphaFoldDB" id="A0A0M6Y1X5"/>
<dbReference type="OrthoDB" id="9798454at2"/>
<evidence type="ECO:0000256" key="1">
    <source>
        <dbReference type="ARBA" id="ARBA00006252"/>
    </source>
</evidence>
<comment type="similarity">
    <text evidence="1">Belongs to the NAD(P)H dehydrogenase (quinone) family.</text>
</comment>
<evidence type="ECO:0000313" key="4">
    <source>
        <dbReference type="EMBL" id="CTQ42829.1"/>
    </source>
</evidence>
<dbReference type="PANTHER" id="PTHR10204">
    <property type="entry name" value="NAD P H OXIDOREDUCTASE-RELATED"/>
    <property type="match status" value="1"/>
</dbReference>
<feature type="domain" description="Flavodoxin-like fold" evidence="3">
    <location>
        <begin position="3"/>
        <end position="185"/>
    </location>
</feature>
<evidence type="ECO:0000256" key="2">
    <source>
        <dbReference type="ARBA" id="ARBA00023002"/>
    </source>
</evidence>
<dbReference type="EMBL" id="CXST01000001">
    <property type="protein sequence ID" value="CTQ42829.1"/>
    <property type="molecule type" value="Genomic_DNA"/>
</dbReference>